<dbReference type="NCBIfam" id="TIGR00870">
    <property type="entry name" value="trp"/>
    <property type="match status" value="1"/>
</dbReference>
<keyword evidence="2" id="KW-1003">Cell membrane</keyword>
<dbReference type="PANTHER" id="PTHR10117:SF47">
    <property type="entry name" value="TRANSIENT-RECEPTOR-POTENTIAL-LIKE PROTEIN"/>
    <property type="match status" value="1"/>
</dbReference>
<comment type="caution">
    <text evidence="16">The sequence shown here is derived from an EMBL/GenBank/DDBJ whole genome shotgun (WGS) entry which is preliminary data.</text>
</comment>
<feature type="compositionally biased region" description="Low complexity" evidence="13">
    <location>
        <begin position="1016"/>
        <end position="1025"/>
    </location>
</feature>
<dbReference type="Proteomes" id="UP000789390">
    <property type="component" value="Unassembled WGS sequence"/>
</dbReference>
<feature type="transmembrane region" description="Helical" evidence="14">
    <location>
        <begin position="568"/>
        <end position="590"/>
    </location>
</feature>
<dbReference type="InterPro" id="IPR002110">
    <property type="entry name" value="Ankyrin_rpt"/>
</dbReference>
<evidence type="ECO:0000256" key="10">
    <source>
        <dbReference type="ARBA" id="ARBA00043946"/>
    </source>
</evidence>
<dbReference type="PRINTS" id="PR01097">
    <property type="entry name" value="TRNSRECEPTRP"/>
</dbReference>
<dbReference type="Gene3D" id="1.25.40.20">
    <property type="entry name" value="Ankyrin repeat-containing domain"/>
    <property type="match status" value="1"/>
</dbReference>
<keyword evidence="5 14" id="KW-1133">Transmembrane helix</keyword>
<feature type="domain" description="Transient receptor ion channel" evidence="15">
    <location>
        <begin position="192"/>
        <end position="254"/>
    </location>
</feature>
<evidence type="ECO:0000256" key="5">
    <source>
        <dbReference type="ARBA" id="ARBA00022989"/>
    </source>
</evidence>
<feature type="region of interest" description="Disordered" evidence="13">
    <location>
        <begin position="850"/>
        <end position="872"/>
    </location>
</feature>
<evidence type="ECO:0000256" key="11">
    <source>
        <dbReference type="ARBA" id="ARBA00060916"/>
    </source>
</evidence>
<protein>
    <recommendedName>
        <fullName evidence="15">Transient receptor ion channel domain-containing protein</fullName>
    </recommendedName>
</protein>
<dbReference type="GO" id="GO:0051480">
    <property type="term" value="P:regulation of cytosolic calcium ion concentration"/>
    <property type="evidence" value="ECO:0007669"/>
    <property type="project" value="TreeGrafter"/>
</dbReference>
<keyword evidence="1" id="KW-0813">Transport</keyword>
<sequence length="1235" mass="139510">MEKSPCKGDDAVPQFKSIEEGCIRTESYRDLKMPLLPKSLTLEEKKFLLAVERGDLTTVKRIIHRVKRGLFGSSVNLNCVDPLGRGALLMAIDNENLQMVELLVVMGIATRDALLHAIDKEFVEAVELLLEHEELIHKEGEPYSWENVDRTTSSFTPDITPLILAAHRNNYEILKILLDRGATIPVPHDVQCGCTDCIRGVLEDSLRHSMSRINAYRALSSPSLIALSSNDPILSAFELSVELKRLAYLETEFRQEYMDLRRQCQQFACDLLSHTRSSSELAFLLNHDPSSFSTSLRDKFTDNIQQMKLTRLELAIDQKQKKFVAHPNIQQLLAAIWYEGLPGFRRKSPLQKMAEISLVALLFPLYCGLYMIAPLSSYAQLMQKPFMKFLIHASSYLFFLFLLILVSQRFDVLIIELFGSETMRKSLEDQLRRQRGNGPTFLECFVAIYVIGYVYEEIYEMWKNGVGRYIRNLWNVIDVCRDLSYLLAMGLRIVAYIHQRNEINENPAAAYIPREEWDAFDPQLIAEGVCAMANIFSALKLVHLFSINPYLGPLQISLGRMVIDIVKFFFIYSLVLFSFACGLNQLLWYFSDLEKQKCFVLPGGLPDWNKNSDACSKWRRFANLFESSQSLFWASFGLVDLGNFELAGVKSYTRFWGMLIFGAYSVINVVVLLNLLIAMMSNSYSLITEHSDTEWKFARSKLWMSYFDSTGNTLPPPFNLIPTPKKIMRLFCRKTKSSNNLRRTSTKGRHARERDYCYTAVMRSLVWRYVTTMHRQQEMSQVTEDDVNEVKGDISTLRFELLDVFKNNGMDISSANKNSKAALGRKMRIWERRLLRDFHVVSVAGVDEDDQDESTDWIGTSGRESSHGDLGKGDAADEFRKLASVAVAMNAAGISPAVAASRGRTIKPLSQIGKSMSNESFKSSQNLRKAMEEAQRLTVVSPTPEPSPQHSKYSSMAITLPVDSGSSVLELLRSMSNEEKEEEENEDHSEKENERKEPIAFSLVNKNSNKILNAATSSETSVSTTIPSMRDEAESKQSLTDIDNGFQEMKNIQRSAKKAPSPPLPDKKPTNVASLESKPLHSNVAVLSEDKVSLESEAQHQQLDLRRADIEENVLMTSGTKNETSRIAVQDTHNPITALKEEIPFPNDVPANTPKASLSESGATPIATLIHQSLTPLSDPTTIDRKFTTDSQNQSVPCIGVHKPEKPEGEAILTTEKIKADCIKTVKRENSKGWF</sequence>
<evidence type="ECO:0000313" key="17">
    <source>
        <dbReference type="Proteomes" id="UP000789390"/>
    </source>
</evidence>
<gene>
    <name evidence="16" type="ORF">DGAL_LOCUS11936</name>
</gene>
<dbReference type="InterPro" id="IPR036770">
    <property type="entry name" value="Ankyrin_rpt-contain_sf"/>
</dbReference>
<evidence type="ECO:0000256" key="7">
    <source>
        <dbReference type="ARBA" id="ARBA00023065"/>
    </source>
</evidence>
<keyword evidence="6 12" id="KW-0040">ANK repeat</keyword>
<dbReference type="InterPro" id="IPR002153">
    <property type="entry name" value="TRPC_channel"/>
</dbReference>
<dbReference type="SUPFAM" id="SSF48403">
    <property type="entry name" value="Ankyrin repeat"/>
    <property type="match status" value="1"/>
</dbReference>
<dbReference type="InterPro" id="IPR013555">
    <property type="entry name" value="TRP_dom"/>
</dbReference>
<dbReference type="Pfam" id="PF00520">
    <property type="entry name" value="Ion_trans"/>
    <property type="match status" value="1"/>
</dbReference>
<feature type="region of interest" description="Disordered" evidence="13">
    <location>
        <begin position="976"/>
        <end position="996"/>
    </location>
</feature>
<evidence type="ECO:0000259" key="15">
    <source>
        <dbReference type="SMART" id="SM01420"/>
    </source>
</evidence>
<dbReference type="EMBL" id="CAKKLH010000285">
    <property type="protein sequence ID" value="CAH0108543.1"/>
    <property type="molecule type" value="Genomic_DNA"/>
</dbReference>
<evidence type="ECO:0000256" key="2">
    <source>
        <dbReference type="ARBA" id="ARBA00022475"/>
    </source>
</evidence>
<dbReference type="GO" id="GO:0005886">
    <property type="term" value="C:plasma membrane"/>
    <property type="evidence" value="ECO:0007669"/>
    <property type="project" value="TreeGrafter"/>
</dbReference>
<evidence type="ECO:0000256" key="14">
    <source>
        <dbReference type="SAM" id="Phobius"/>
    </source>
</evidence>
<keyword evidence="7" id="KW-0406">Ion transport</keyword>
<dbReference type="SMART" id="SM01420">
    <property type="entry name" value="TRP_2"/>
    <property type="match status" value="1"/>
</dbReference>
<evidence type="ECO:0000256" key="8">
    <source>
        <dbReference type="ARBA" id="ARBA00023136"/>
    </source>
</evidence>
<keyword evidence="8 14" id="KW-0472">Membrane</keyword>
<reference evidence="16" key="1">
    <citation type="submission" date="2021-11" db="EMBL/GenBank/DDBJ databases">
        <authorList>
            <person name="Schell T."/>
        </authorList>
    </citation>
    <scope>NUCLEOTIDE SEQUENCE</scope>
    <source>
        <strain evidence="16">M5</strain>
    </source>
</reference>
<feature type="transmembrane region" description="Helical" evidence="14">
    <location>
        <begin position="393"/>
        <end position="415"/>
    </location>
</feature>
<dbReference type="Pfam" id="PF08344">
    <property type="entry name" value="TRP_2"/>
    <property type="match status" value="1"/>
</dbReference>
<feature type="transmembrane region" description="Helical" evidence="14">
    <location>
        <begin position="655"/>
        <end position="677"/>
    </location>
</feature>
<feature type="transmembrane region" description="Helical" evidence="14">
    <location>
        <begin position="353"/>
        <end position="373"/>
    </location>
</feature>
<evidence type="ECO:0000256" key="3">
    <source>
        <dbReference type="ARBA" id="ARBA00022692"/>
    </source>
</evidence>
<dbReference type="FunFam" id="1.25.40.20:FF:000221">
    <property type="entry name" value="Transient receptor potential-gamma protein"/>
    <property type="match status" value="1"/>
</dbReference>
<feature type="region of interest" description="Disordered" evidence="13">
    <location>
        <begin position="1015"/>
        <end position="1037"/>
    </location>
</feature>
<dbReference type="GO" id="GO:0070679">
    <property type="term" value="F:inositol 1,4,5 trisphosphate binding"/>
    <property type="evidence" value="ECO:0007669"/>
    <property type="project" value="TreeGrafter"/>
</dbReference>
<dbReference type="PROSITE" id="PS50088">
    <property type="entry name" value="ANK_REPEAT"/>
    <property type="match status" value="1"/>
</dbReference>
<dbReference type="PROSITE" id="PS50297">
    <property type="entry name" value="ANK_REP_REGION"/>
    <property type="match status" value="1"/>
</dbReference>
<evidence type="ECO:0000313" key="16">
    <source>
        <dbReference type="EMBL" id="CAH0108543.1"/>
    </source>
</evidence>
<comment type="subcellular location">
    <subcellularLocation>
        <location evidence="10">Cell projection</location>
        <location evidence="10">Rhabdomere membrane</location>
        <topology evidence="10">Multi-pass membrane protein</topology>
    </subcellularLocation>
</comment>
<keyword evidence="3 14" id="KW-0812">Transmembrane</keyword>
<organism evidence="16 17">
    <name type="scientific">Daphnia galeata</name>
    <dbReference type="NCBI Taxonomy" id="27404"/>
    <lineage>
        <taxon>Eukaryota</taxon>
        <taxon>Metazoa</taxon>
        <taxon>Ecdysozoa</taxon>
        <taxon>Arthropoda</taxon>
        <taxon>Crustacea</taxon>
        <taxon>Branchiopoda</taxon>
        <taxon>Diplostraca</taxon>
        <taxon>Cladocera</taxon>
        <taxon>Anomopoda</taxon>
        <taxon>Daphniidae</taxon>
        <taxon>Daphnia</taxon>
    </lineage>
</organism>
<proteinExistence type="inferred from homology"/>
<keyword evidence="17" id="KW-1185">Reference proteome</keyword>
<dbReference type="GO" id="GO:0034703">
    <property type="term" value="C:cation channel complex"/>
    <property type="evidence" value="ECO:0007669"/>
    <property type="project" value="TreeGrafter"/>
</dbReference>
<keyword evidence="4" id="KW-0677">Repeat</keyword>
<keyword evidence="9" id="KW-0407">Ion channel</keyword>
<dbReference type="InterPro" id="IPR005821">
    <property type="entry name" value="Ion_trans_dom"/>
</dbReference>
<evidence type="ECO:0000256" key="13">
    <source>
        <dbReference type="SAM" id="MobiDB-lite"/>
    </source>
</evidence>
<dbReference type="SMART" id="SM00248">
    <property type="entry name" value="ANK"/>
    <property type="match status" value="2"/>
</dbReference>
<name>A0A8J2WMF3_9CRUS</name>
<feature type="region of interest" description="Disordered" evidence="13">
    <location>
        <begin position="1052"/>
        <end position="1077"/>
    </location>
</feature>
<feature type="repeat" description="ANK" evidence="12">
    <location>
        <begin position="157"/>
        <end position="189"/>
    </location>
</feature>
<dbReference type="OrthoDB" id="2373987at2759"/>
<comment type="similarity">
    <text evidence="11">Belongs to the transient receptor (TC 1.A.4) family. STrpC subfamily.</text>
</comment>
<evidence type="ECO:0000256" key="9">
    <source>
        <dbReference type="ARBA" id="ARBA00023303"/>
    </source>
</evidence>
<dbReference type="Pfam" id="PF12796">
    <property type="entry name" value="Ank_2"/>
    <property type="match status" value="1"/>
</dbReference>
<evidence type="ECO:0000256" key="4">
    <source>
        <dbReference type="ARBA" id="ARBA00022737"/>
    </source>
</evidence>
<evidence type="ECO:0000256" key="6">
    <source>
        <dbReference type="ARBA" id="ARBA00023043"/>
    </source>
</evidence>
<accession>A0A8J2WMF3</accession>
<evidence type="ECO:0000256" key="1">
    <source>
        <dbReference type="ARBA" id="ARBA00022448"/>
    </source>
</evidence>
<evidence type="ECO:0000256" key="12">
    <source>
        <dbReference type="PROSITE-ProRule" id="PRU00023"/>
    </source>
</evidence>
<dbReference type="Pfam" id="PF00023">
    <property type="entry name" value="Ank"/>
    <property type="match status" value="1"/>
</dbReference>
<dbReference type="GO" id="GO:0015279">
    <property type="term" value="F:store-operated calcium channel activity"/>
    <property type="evidence" value="ECO:0007669"/>
    <property type="project" value="TreeGrafter"/>
</dbReference>
<dbReference type="PANTHER" id="PTHR10117">
    <property type="entry name" value="TRANSIENT RECEPTOR POTENTIAL CHANNEL"/>
    <property type="match status" value="1"/>
</dbReference>
<dbReference type="AlphaFoldDB" id="A0A8J2WMF3"/>